<reference evidence="2" key="1">
    <citation type="submission" date="2024-07" db="EMBL/GenBank/DDBJ databases">
        <authorList>
            <person name="Yu S.T."/>
        </authorList>
    </citation>
    <scope>NUCLEOTIDE SEQUENCE</scope>
    <source>
        <strain evidence="2">R08</strain>
    </source>
</reference>
<dbReference type="EMBL" id="CP163431">
    <property type="protein sequence ID" value="XDQ02426.1"/>
    <property type="molecule type" value="Genomic_DNA"/>
</dbReference>
<sequence length="60" mass="6266">MTVSVTLPMRTEPLTGGTPPHRPDGSGSPLPVRGPPSHRAAAHCPTRMKKIVETAALEGL</sequence>
<dbReference type="RefSeq" id="WP_369188565.1">
    <property type="nucleotide sequence ID" value="NZ_CP163431.1"/>
</dbReference>
<protein>
    <submittedName>
        <fullName evidence="2">Uncharacterized protein</fullName>
    </submittedName>
</protein>
<name>A0AB39MBF3_9ACTN</name>
<accession>A0AB39MBF3</accession>
<gene>
    <name evidence="2" type="ORF">AB5J58_20415</name>
</gene>
<evidence type="ECO:0000313" key="2">
    <source>
        <dbReference type="EMBL" id="XDQ02426.1"/>
    </source>
</evidence>
<dbReference type="AlphaFoldDB" id="A0AB39MBF3"/>
<feature type="region of interest" description="Disordered" evidence="1">
    <location>
        <begin position="1"/>
        <end position="45"/>
    </location>
</feature>
<evidence type="ECO:0000256" key="1">
    <source>
        <dbReference type="SAM" id="MobiDB-lite"/>
    </source>
</evidence>
<proteinExistence type="predicted"/>
<organism evidence="2">
    <name type="scientific">Streptomyces sp. R08</name>
    <dbReference type="NCBI Taxonomy" id="3238624"/>
    <lineage>
        <taxon>Bacteria</taxon>
        <taxon>Bacillati</taxon>
        <taxon>Actinomycetota</taxon>
        <taxon>Actinomycetes</taxon>
        <taxon>Kitasatosporales</taxon>
        <taxon>Streptomycetaceae</taxon>
        <taxon>Streptomyces</taxon>
    </lineage>
</organism>